<reference evidence="1 2" key="1">
    <citation type="journal article" date="2019" name="Nat. Ecol. Evol.">
        <title>Megaphylogeny resolves global patterns of mushroom evolution.</title>
        <authorList>
            <person name="Varga T."/>
            <person name="Krizsan K."/>
            <person name="Foldi C."/>
            <person name="Dima B."/>
            <person name="Sanchez-Garcia M."/>
            <person name="Sanchez-Ramirez S."/>
            <person name="Szollosi G.J."/>
            <person name="Szarkandi J.G."/>
            <person name="Papp V."/>
            <person name="Albert L."/>
            <person name="Andreopoulos W."/>
            <person name="Angelini C."/>
            <person name="Antonin V."/>
            <person name="Barry K.W."/>
            <person name="Bougher N.L."/>
            <person name="Buchanan P."/>
            <person name="Buyck B."/>
            <person name="Bense V."/>
            <person name="Catcheside P."/>
            <person name="Chovatia M."/>
            <person name="Cooper J."/>
            <person name="Damon W."/>
            <person name="Desjardin D."/>
            <person name="Finy P."/>
            <person name="Geml J."/>
            <person name="Haridas S."/>
            <person name="Hughes K."/>
            <person name="Justo A."/>
            <person name="Karasinski D."/>
            <person name="Kautmanova I."/>
            <person name="Kiss B."/>
            <person name="Kocsube S."/>
            <person name="Kotiranta H."/>
            <person name="LaButti K.M."/>
            <person name="Lechner B.E."/>
            <person name="Liimatainen K."/>
            <person name="Lipzen A."/>
            <person name="Lukacs Z."/>
            <person name="Mihaltcheva S."/>
            <person name="Morgado L.N."/>
            <person name="Niskanen T."/>
            <person name="Noordeloos M.E."/>
            <person name="Ohm R.A."/>
            <person name="Ortiz-Santana B."/>
            <person name="Ovrebo C."/>
            <person name="Racz N."/>
            <person name="Riley R."/>
            <person name="Savchenko A."/>
            <person name="Shiryaev A."/>
            <person name="Soop K."/>
            <person name="Spirin V."/>
            <person name="Szebenyi C."/>
            <person name="Tomsovsky M."/>
            <person name="Tulloss R.E."/>
            <person name="Uehling J."/>
            <person name="Grigoriev I.V."/>
            <person name="Vagvolgyi C."/>
            <person name="Papp T."/>
            <person name="Martin F.M."/>
            <person name="Miettinen O."/>
            <person name="Hibbett D.S."/>
            <person name="Nagy L.G."/>
        </authorList>
    </citation>
    <scope>NUCLEOTIDE SEQUENCE [LARGE SCALE GENOMIC DNA]</scope>
    <source>
        <strain evidence="1 2">CBS 309.79</strain>
    </source>
</reference>
<sequence length="125" mass="14134">MESSTRSSNDFRSRRISTLTCVFAWAVAADYGHLTQIRSVTAVYCVRRILDEMDDHCSLSKNKAIASDDDDDELASSSTLRTTSRDYWVHQLPAYDNELLSASRFLQLLVRAITRITINSSQRGP</sequence>
<proteinExistence type="predicted"/>
<protein>
    <submittedName>
        <fullName evidence="1">Uncharacterized protein</fullName>
    </submittedName>
</protein>
<name>A0A5C3QK66_9AGAR</name>
<keyword evidence="2" id="KW-1185">Reference proteome</keyword>
<dbReference type="EMBL" id="ML178823">
    <property type="protein sequence ID" value="TFL02162.1"/>
    <property type="molecule type" value="Genomic_DNA"/>
</dbReference>
<dbReference type="Proteomes" id="UP000305067">
    <property type="component" value="Unassembled WGS sequence"/>
</dbReference>
<organism evidence="1 2">
    <name type="scientific">Pterulicium gracile</name>
    <dbReference type="NCBI Taxonomy" id="1884261"/>
    <lineage>
        <taxon>Eukaryota</taxon>
        <taxon>Fungi</taxon>
        <taxon>Dikarya</taxon>
        <taxon>Basidiomycota</taxon>
        <taxon>Agaricomycotina</taxon>
        <taxon>Agaricomycetes</taxon>
        <taxon>Agaricomycetidae</taxon>
        <taxon>Agaricales</taxon>
        <taxon>Pleurotineae</taxon>
        <taxon>Pterulaceae</taxon>
        <taxon>Pterulicium</taxon>
    </lineage>
</organism>
<dbReference type="AlphaFoldDB" id="A0A5C3QK66"/>
<evidence type="ECO:0000313" key="2">
    <source>
        <dbReference type="Proteomes" id="UP000305067"/>
    </source>
</evidence>
<evidence type="ECO:0000313" key="1">
    <source>
        <dbReference type="EMBL" id="TFL02162.1"/>
    </source>
</evidence>
<gene>
    <name evidence="1" type="ORF">BDV98DRAFT_53724</name>
</gene>
<accession>A0A5C3QK66</accession>